<name>A0A2K9NTC8_BACTC</name>
<dbReference type="PANTHER" id="PTHR21496">
    <property type="entry name" value="FERREDOXIN-RELATED"/>
    <property type="match status" value="1"/>
</dbReference>
<dbReference type="PANTHER" id="PTHR21496:SF0">
    <property type="entry name" value="RIESKE DOMAIN-CONTAINING PROTEIN"/>
    <property type="match status" value="1"/>
</dbReference>
<comment type="similarity">
    <text evidence="6">Belongs to the bacterial ring-hydroxylating dioxygenase ferredoxin component family.</text>
</comment>
<dbReference type="GO" id="GO:0016491">
    <property type="term" value="F:oxidoreductase activity"/>
    <property type="evidence" value="ECO:0007669"/>
    <property type="project" value="InterPro"/>
</dbReference>
<dbReference type="InterPro" id="IPR017941">
    <property type="entry name" value="Rieske_2Fe-2S"/>
</dbReference>
<dbReference type="Pfam" id="PF00355">
    <property type="entry name" value="Rieske"/>
    <property type="match status" value="1"/>
</dbReference>
<dbReference type="Gene3D" id="3.40.50.360">
    <property type="match status" value="1"/>
</dbReference>
<proteinExistence type="inferred from homology"/>
<evidence type="ECO:0000313" key="7">
    <source>
        <dbReference type="EMBL" id="AUN98783.1"/>
    </source>
</evidence>
<keyword evidence="4" id="KW-0411">Iron-sulfur</keyword>
<organism evidence="7 8">
    <name type="scientific">Bacteriovorax stolpii</name>
    <name type="common">Bdellovibrio stolpii</name>
    <dbReference type="NCBI Taxonomy" id="960"/>
    <lineage>
        <taxon>Bacteria</taxon>
        <taxon>Pseudomonadati</taxon>
        <taxon>Bdellovibrionota</taxon>
        <taxon>Bacteriovoracia</taxon>
        <taxon>Bacteriovoracales</taxon>
        <taxon>Bacteriovoracaceae</taxon>
        <taxon>Bacteriovorax</taxon>
    </lineage>
</organism>
<evidence type="ECO:0000256" key="1">
    <source>
        <dbReference type="ARBA" id="ARBA00022714"/>
    </source>
</evidence>
<dbReference type="InterPro" id="IPR029039">
    <property type="entry name" value="Flavoprotein-like_sf"/>
</dbReference>
<dbReference type="AlphaFoldDB" id="A0A2K9NTC8"/>
<reference evidence="7 8" key="1">
    <citation type="submission" date="2018-01" db="EMBL/GenBank/DDBJ databases">
        <title>Complete genome sequence of Bacteriovorax stolpii DSM12778.</title>
        <authorList>
            <person name="Tang B."/>
            <person name="Chang J."/>
        </authorList>
    </citation>
    <scope>NUCLEOTIDE SEQUENCE [LARGE SCALE GENOMIC DNA]</scope>
    <source>
        <strain evidence="7 8">DSM 12778</strain>
    </source>
</reference>
<accession>A0A2K9NTC8</accession>
<keyword evidence="2" id="KW-0479">Metal-binding</keyword>
<evidence type="ECO:0000313" key="8">
    <source>
        <dbReference type="Proteomes" id="UP000235584"/>
    </source>
</evidence>
<dbReference type="Proteomes" id="UP000235584">
    <property type="component" value="Chromosome"/>
</dbReference>
<evidence type="ECO:0000256" key="3">
    <source>
        <dbReference type="ARBA" id="ARBA00023004"/>
    </source>
</evidence>
<protein>
    <submittedName>
        <fullName evidence="7">(2Fe-2S)-binding protein</fullName>
    </submittedName>
</protein>
<dbReference type="Gene3D" id="2.102.10.10">
    <property type="entry name" value="Rieske [2Fe-2S] iron-sulphur domain"/>
    <property type="match status" value="1"/>
</dbReference>
<dbReference type="RefSeq" id="WP_102244074.1">
    <property type="nucleotide sequence ID" value="NZ_CP025704.1"/>
</dbReference>
<dbReference type="InterPro" id="IPR005025">
    <property type="entry name" value="FMN_Rdtase-like_dom"/>
</dbReference>
<dbReference type="CDD" id="cd03467">
    <property type="entry name" value="Rieske"/>
    <property type="match status" value="1"/>
</dbReference>
<dbReference type="GO" id="GO:0046872">
    <property type="term" value="F:metal ion binding"/>
    <property type="evidence" value="ECO:0007669"/>
    <property type="project" value="UniProtKB-KW"/>
</dbReference>
<evidence type="ECO:0000256" key="5">
    <source>
        <dbReference type="ARBA" id="ARBA00034078"/>
    </source>
</evidence>
<gene>
    <name evidence="7" type="ORF">C0V70_11865</name>
</gene>
<sequence>MNQENTSSEWTLIGKTEDLIRELETRGLKELEFDKKKVVLTYHDGAFGALNNKCNHMGGPLSRGRLKKGCIECPWHYWEFNHKTGESISGSAEPLSSNPGAVPTFPLKIENGQLYISIPGETKRVQAVYNSGIMNLSREPKREAGKIRVLGISTTAMDKNHPRFSTSEELLNSALKTAAENLDVETKLIKLSDLNFRHCEGFYSKSEKACTWPCSITKMDPTDEMSQIYEGMVHWADVVIVSSPIRWGNASSLYYKMAERLNSVQNQITLKDRVLIQNKVVGMIITGGQDNVQSVAGQMLNFFGELGFMAPPFPYVGHSLGWSSEAMEYNMDYVRDSEYLHTQSYELIERTVELSKKLIQAQD</sequence>
<dbReference type="EMBL" id="CP025704">
    <property type="protein sequence ID" value="AUN98783.1"/>
    <property type="molecule type" value="Genomic_DNA"/>
</dbReference>
<dbReference type="SUPFAM" id="SSF50022">
    <property type="entry name" value="ISP domain"/>
    <property type="match status" value="1"/>
</dbReference>
<evidence type="ECO:0000256" key="6">
    <source>
        <dbReference type="ARBA" id="ARBA00038001"/>
    </source>
</evidence>
<dbReference type="PROSITE" id="PS51296">
    <property type="entry name" value="RIESKE"/>
    <property type="match status" value="1"/>
</dbReference>
<evidence type="ECO:0000256" key="2">
    <source>
        <dbReference type="ARBA" id="ARBA00022723"/>
    </source>
</evidence>
<dbReference type="Pfam" id="PF03358">
    <property type="entry name" value="FMN_red"/>
    <property type="match status" value="1"/>
</dbReference>
<evidence type="ECO:0000256" key="4">
    <source>
        <dbReference type="ARBA" id="ARBA00023014"/>
    </source>
</evidence>
<keyword evidence="3" id="KW-0408">Iron</keyword>
<dbReference type="KEGG" id="bsto:C0V70_11865"/>
<keyword evidence="1" id="KW-0001">2Fe-2S</keyword>
<comment type="cofactor">
    <cofactor evidence="5">
        <name>[2Fe-2S] cluster</name>
        <dbReference type="ChEBI" id="CHEBI:190135"/>
    </cofactor>
</comment>
<dbReference type="GO" id="GO:0051537">
    <property type="term" value="F:2 iron, 2 sulfur cluster binding"/>
    <property type="evidence" value="ECO:0007669"/>
    <property type="project" value="UniProtKB-KW"/>
</dbReference>
<dbReference type="InterPro" id="IPR036922">
    <property type="entry name" value="Rieske_2Fe-2S_sf"/>
</dbReference>
<keyword evidence="8" id="KW-1185">Reference proteome</keyword>
<dbReference type="SUPFAM" id="SSF52218">
    <property type="entry name" value="Flavoproteins"/>
    <property type="match status" value="1"/>
</dbReference>